<dbReference type="Proteomes" id="UP000287972">
    <property type="component" value="Unassembled WGS sequence"/>
</dbReference>
<proteinExistence type="predicted"/>
<gene>
    <name evidence="2" type="ORF">CEP51_016223</name>
</gene>
<evidence type="ECO:0000313" key="3">
    <source>
        <dbReference type="Proteomes" id="UP000287972"/>
    </source>
</evidence>
<evidence type="ECO:0000313" key="2">
    <source>
        <dbReference type="EMBL" id="RSL44441.1"/>
    </source>
</evidence>
<reference evidence="2 3" key="1">
    <citation type="submission" date="2017-06" db="EMBL/GenBank/DDBJ databases">
        <title>Comparative genomic analysis of Ambrosia Fusariam Clade fungi.</title>
        <authorList>
            <person name="Stajich J.E."/>
            <person name="Carrillo J."/>
            <person name="Kijimoto T."/>
            <person name="Eskalen A."/>
            <person name="O'Donnell K."/>
            <person name="Kasson M."/>
        </authorList>
    </citation>
    <scope>NUCLEOTIDE SEQUENCE [LARGE SCALE GENOMIC DNA]</scope>
    <source>
        <strain evidence="2 3">NRRL62606</strain>
    </source>
</reference>
<protein>
    <submittedName>
        <fullName evidence="2">Uncharacterized protein</fullName>
    </submittedName>
</protein>
<dbReference type="EMBL" id="NKCL01001058">
    <property type="protein sequence ID" value="RSL44441.1"/>
    <property type="molecule type" value="Genomic_DNA"/>
</dbReference>
<keyword evidence="3" id="KW-1185">Reference proteome</keyword>
<feature type="region of interest" description="Disordered" evidence="1">
    <location>
        <begin position="29"/>
        <end position="66"/>
    </location>
</feature>
<accession>A0A428NUJ4</accession>
<name>A0A428NUJ4_9HYPO</name>
<comment type="caution">
    <text evidence="2">The sequence shown here is derived from an EMBL/GenBank/DDBJ whole genome shotgun (WGS) entry which is preliminary data.</text>
</comment>
<feature type="compositionally biased region" description="Basic and acidic residues" evidence="1">
    <location>
        <begin position="37"/>
        <end position="66"/>
    </location>
</feature>
<evidence type="ECO:0000256" key="1">
    <source>
        <dbReference type="SAM" id="MobiDB-lite"/>
    </source>
</evidence>
<dbReference type="AlphaFoldDB" id="A0A428NUJ4"/>
<organism evidence="2 3">
    <name type="scientific">Fusarium floridanum</name>
    <dbReference type="NCBI Taxonomy" id="1325733"/>
    <lineage>
        <taxon>Eukaryota</taxon>
        <taxon>Fungi</taxon>
        <taxon>Dikarya</taxon>
        <taxon>Ascomycota</taxon>
        <taxon>Pezizomycotina</taxon>
        <taxon>Sordariomycetes</taxon>
        <taxon>Hypocreomycetidae</taxon>
        <taxon>Hypocreales</taxon>
        <taxon>Nectriaceae</taxon>
        <taxon>Fusarium</taxon>
        <taxon>Fusarium solani species complex</taxon>
    </lineage>
</organism>
<sequence>MPDQISDEARRVVNDALVNSGSAAVAQLVDNANSSKQKREALRKMKEEADRRKKEEEEKSKKASAP</sequence>